<keyword evidence="8" id="KW-0106">Calcium</keyword>
<dbReference type="OMA" id="NCAPLGE"/>
<dbReference type="Pfam" id="PF00520">
    <property type="entry name" value="Ion_trans"/>
    <property type="match status" value="1"/>
</dbReference>
<feature type="transmembrane region" description="Helical" evidence="17">
    <location>
        <begin position="554"/>
        <end position="587"/>
    </location>
</feature>
<dbReference type="Gene3D" id="1.10.287.70">
    <property type="match status" value="1"/>
</dbReference>
<evidence type="ECO:0000256" key="9">
    <source>
        <dbReference type="ARBA" id="ARBA00022989"/>
    </source>
</evidence>
<evidence type="ECO:0000256" key="5">
    <source>
        <dbReference type="ARBA" id="ARBA00022673"/>
    </source>
</evidence>
<feature type="transmembrane region" description="Helical" evidence="17">
    <location>
        <begin position="498"/>
        <end position="519"/>
    </location>
</feature>
<feature type="transmembrane region" description="Helical" evidence="17">
    <location>
        <begin position="525"/>
        <end position="542"/>
    </location>
</feature>
<evidence type="ECO:0000256" key="14">
    <source>
        <dbReference type="ARBA" id="ARBA00036634"/>
    </source>
</evidence>
<dbReference type="Bgee" id="ENSELUG00000016617">
    <property type="expression patterns" value="Expressed in digestive tract and 1 other cell type or tissue"/>
</dbReference>
<feature type="region of interest" description="Disordered" evidence="16">
    <location>
        <begin position="738"/>
        <end position="767"/>
    </location>
</feature>
<keyword evidence="2" id="KW-0813">Transport</keyword>
<feature type="compositionally biased region" description="Polar residues" evidence="16">
    <location>
        <begin position="836"/>
        <end position="852"/>
    </location>
</feature>
<dbReference type="InterPro" id="IPR005821">
    <property type="entry name" value="Ion_trans_dom"/>
</dbReference>
<keyword evidence="20" id="KW-1185">Reference proteome</keyword>
<evidence type="ECO:0000256" key="11">
    <source>
        <dbReference type="ARBA" id="ARBA00023065"/>
    </source>
</evidence>
<evidence type="ECO:0000256" key="8">
    <source>
        <dbReference type="ARBA" id="ARBA00022837"/>
    </source>
</evidence>
<dbReference type="InterPro" id="IPR002110">
    <property type="entry name" value="Ankyrin_rpt"/>
</dbReference>
<keyword evidence="3" id="KW-1003">Cell membrane</keyword>
<feature type="repeat" description="ANK" evidence="15">
    <location>
        <begin position="212"/>
        <end position="244"/>
    </location>
</feature>
<dbReference type="PRINTS" id="PR01415">
    <property type="entry name" value="ANKYRIN"/>
</dbReference>
<keyword evidence="11" id="KW-0406">Ion transport</keyword>
<dbReference type="InterPro" id="IPR024862">
    <property type="entry name" value="TRPV"/>
</dbReference>
<name>A0A3P9A7C3_ESOLU</name>
<keyword evidence="13" id="KW-0407">Ion channel</keyword>
<keyword evidence="6 17" id="KW-0812">Transmembrane</keyword>
<feature type="domain" description="Ion transport" evidence="18">
    <location>
        <begin position="475"/>
        <end position="661"/>
    </location>
</feature>
<dbReference type="InterPro" id="IPR036770">
    <property type="entry name" value="Ankyrin_rpt-contain_sf"/>
</dbReference>
<dbReference type="GeneID" id="105025526"/>
<evidence type="ECO:0000256" key="1">
    <source>
        <dbReference type="ARBA" id="ARBA00004651"/>
    </source>
</evidence>
<dbReference type="GO" id="GO:0005262">
    <property type="term" value="F:calcium channel activity"/>
    <property type="evidence" value="ECO:0007669"/>
    <property type="project" value="UniProtKB-KW"/>
</dbReference>
<keyword evidence="12 17" id="KW-0472">Membrane</keyword>
<dbReference type="PROSITE" id="PS50297">
    <property type="entry name" value="ANK_REP_REGION"/>
    <property type="match status" value="4"/>
</dbReference>
<evidence type="ECO:0000256" key="2">
    <source>
        <dbReference type="ARBA" id="ARBA00022448"/>
    </source>
</evidence>
<keyword evidence="4" id="KW-0109">Calcium transport</keyword>
<dbReference type="GO" id="GO:0005886">
    <property type="term" value="C:plasma membrane"/>
    <property type="evidence" value="ECO:0007669"/>
    <property type="project" value="UniProtKB-SubCell"/>
</dbReference>
<reference evidence="19" key="2">
    <citation type="submission" date="2020-02" db="EMBL/GenBank/DDBJ databases">
        <title>Esox lucius (northern pike) genome, fEsoLuc1, primary haplotype.</title>
        <authorList>
            <person name="Myers G."/>
            <person name="Karagic N."/>
            <person name="Meyer A."/>
            <person name="Pippel M."/>
            <person name="Reichard M."/>
            <person name="Winkler S."/>
            <person name="Tracey A."/>
            <person name="Sims Y."/>
            <person name="Howe K."/>
            <person name="Rhie A."/>
            <person name="Formenti G."/>
            <person name="Durbin R."/>
            <person name="Fedrigo O."/>
            <person name="Jarvis E.D."/>
        </authorList>
    </citation>
    <scope>NUCLEOTIDE SEQUENCE [LARGE SCALE GENOMIC DNA]</scope>
</reference>
<dbReference type="STRING" id="8010.ENSELUP00000037081"/>
<dbReference type="RefSeq" id="XP_019903004.1">
    <property type="nucleotide sequence ID" value="XM_020047445.2"/>
</dbReference>
<dbReference type="PANTHER" id="PTHR10582:SF33">
    <property type="entry name" value="TRANSIENT RECEPTOR POTENTIAL CHANNEL PYREXIA"/>
    <property type="match status" value="1"/>
</dbReference>
<dbReference type="SUPFAM" id="SSF48403">
    <property type="entry name" value="Ankyrin repeat"/>
    <property type="match status" value="1"/>
</dbReference>
<dbReference type="SMART" id="SM00248">
    <property type="entry name" value="ANK"/>
    <property type="match status" value="4"/>
</dbReference>
<evidence type="ECO:0000259" key="18">
    <source>
        <dbReference type="Pfam" id="PF00520"/>
    </source>
</evidence>
<feature type="transmembrane region" description="Helical" evidence="17">
    <location>
        <begin position="626"/>
        <end position="651"/>
    </location>
</feature>
<evidence type="ECO:0000256" key="10">
    <source>
        <dbReference type="ARBA" id="ARBA00023043"/>
    </source>
</evidence>
<dbReference type="PANTHER" id="PTHR10582">
    <property type="entry name" value="TRANSIENT RECEPTOR POTENTIAL ION CHANNEL PROTEIN"/>
    <property type="match status" value="1"/>
</dbReference>
<feature type="repeat" description="ANK" evidence="15">
    <location>
        <begin position="178"/>
        <end position="210"/>
    </location>
</feature>
<keyword evidence="9 17" id="KW-1133">Transmembrane helix</keyword>
<proteinExistence type="predicted"/>
<feature type="transmembrane region" description="Helical" evidence="17">
    <location>
        <begin position="414"/>
        <end position="432"/>
    </location>
</feature>
<evidence type="ECO:0000256" key="17">
    <source>
        <dbReference type="SAM" id="Phobius"/>
    </source>
</evidence>
<feature type="repeat" description="ANK" evidence="15">
    <location>
        <begin position="245"/>
        <end position="277"/>
    </location>
</feature>
<dbReference type="Ensembl" id="ENSELUT00000026274.3">
    <property type="protein sequence ID" value="ENSELUP00000037081.3"/>
    <property type="gene ID" value="ENSELUG00000016617.3"/>
</dbReference>
<evidence type="ECO:0000256" key="12">
    <source>
        <dbReference type="ARBA" id="ARBA00023136"/>
    </source>
</evidence>
<dbReference type="AlphaFoldDB" id="A0A3P9A7C3"/>
<evidence type="ECO:0000256" key="3">
    <source>
        <dbReference type="ARBA" id="ARBA00022475"/>
    </source>
</evidence>
<evidence type="ECO:0000256" key="13">
    <source>
        <dbReference type="ARBA" id="ARBA00023303"/>
    </source>
</evidence>
<dbReference type="GO" id="GO:0098703">
    <property type="term" value="P:calcium ion import across plasma membrane"/>
    <property type="evidence" value="ECO:0007669"/>
    <property type="project" value="TreeGrafter"/>
</dbReference>
<evidence type="ECO:0000256" key="4">
    <source>
        <dbReference type="ARBA" id="ARBA00022568"/>
    </source>
</evidence>
<feature type="region of interest" description="Disordered" evidence="16">
    <location>
        <begin position="815"/>
        <end position="864"/>
    </location>
</feature>
<reference evidence="20" key="1">
    <citation type="journal article" date="2014" name="PLoS ONE">
        <title>The genome and linkage map of the northern pike (Esox lucius): conserved synteny revealed between the salmonid sister group and the Neoteleostei.</title>
        <authorList>
            <person name="Rondeau E.B."/>
            <person name="Minkley D.R."/>
            <person name="Leong J.S."/>
            <person name="Messmer A.M."/>
            <person name="Jantzen J.R."/>
            <person name="von Schalburg K.R."/>
            <person name="Lemon C."/>
            <person name="Bird N.H."/>
            <person name="Koop B.F."/>
        </authorList>
    </citation>
    <scope>NUCLEOTIDE SEQUENCE</scope>
</reference>
<accession>A0A3P9A7C3</accession>
<dbReference type="Gene3D" id="1.25.40.20">
    <property type="entry name" value="Ankyrin repeat-containing domain"/>
    <property type="match status" value="2"/>
</dbReference>
<evidence type="ECO:0000256" key="6">
    <source>
        <dbReference type="ARBA" id="ARBA00022692"/>
    </source>
</evidence>
<keyword evidence="7" id="KW-0677">Repeat</keyword>
<evidence type="ECO:0000313" key="20">
    <source>
        <dbReference type="Proteomes" id="UP000265140"/>
    </source>
</evidence>
<sequence>MKRLNPGSASGHHHRAMEMELNDVLVNKPVVESQISKTSVSSAVRAAAQWANYTGCRWKRACRQYVRRKHTGEFFETMYKGLAWDEDVVDGRQKSVNLNKRLLDHFRDLAASDQDTDEVRPGKVDLQYLNDVIADGADPNSTDRYGQTVLHEISRAWSVDVMRFFLERGADIRRPDCYGVTPLHVAAALDYEEMIRFLLKRKADIDAKTNLDRQTPLHYAAKNDAVGAVRLLLQNGADISAQDYKKRTPLQLAANLDRSEAARTLMELGADAGVKDSDGQLCITAMIDKMTSVAHLALNQFHVTDRMTRQQFYYLHLLEPEPPCKHSAPGTCPRENCASEPTSPLEFIVHQGKLDLIMHPVVLKLITVKWKLYGRMGAWILLLLNFLFIVSWTTVAISVSVIRNEEPYVFPEDWWRVFGVVVALGLTVVEVGREVAEMIGSRTKLRSWQRWYERRINDDLRCTHPMWPEEKHFLEEQIKLIRRMKGNYLQDPWNIFDWLVYILLMAVFGIHVADIFLLSGTLRDYSLRLFAVVIIFLWLRLMKHVRAFRVMGPFIVMLGNIVGDVLRFLFLYAEIFIPYACAFWIIFGGQASIPSMRTVPQLLYSLYRITLVDEYEFNAMVEVDSIMAHFLCGTFLALSSILCVNLMIALLSDTFQRVYDNALANAVMQQASIILQVEESMPRLCRFYDDQHIHRFCAPLGEFYDDDIRTDPKRHAEMKMITTQIKETLDEFLEIQKEVNPSEQVGPDDSDRGSGGRHSSSHVQGENLKTLQRLQMDQSQDLSNLRADIKNLQALIHQLIQSQTSSCVGCDVNGAESTGSETIKAPTFSPPGPQLADSSTLKILPKETTSVTDEGPEKSNSKAL</sequence>
<comment type="catalytic activity">
    <reaction evidence="14">
        <text>Ca(2+)(in) = Ca(2+)(out)</text>
        <dbReference type="Rhea" id="RHEA:29671"/>
        <dbReference type="ChEBI" id="CHEBI:29108"/>
    </reaction>
</comment>
<evidence type="ECO:0000313" key="19">
    <source>
        <dbReference type="Ensembl" id="ENSELUP00000037081.3"/>
    </source>
</evidence>
<reference evidence="19" key="3">
    <citation type="submission" date="2025-08" db="UniProtKB">
        <authorList>
            <consortium name="Ensembl"/>
        </authorList>
    </citation>
    <scope>IDENTIFICATION</scope>
</reference>
<dbReference type="InParanoid" id="A0A3P9A7C3"/>
<dbReference type="PROSITE" id="PS50088">
    <property type="entry name" value="ANK_REPEAT"/>
    <property type="match status" value="4"/>
</dbReference>
<organism evidence="19 20">
    <name type="scientific">Esox lucius</name>
    <name type="common">Northern pike</name>
    <dbReference type="NCBI Taxonomy" id="8010"/>
    <lineage>
        <taxon>Eukaryota</taxon>
        <taxon>Metazoa</taxon>
        <taxon>Chordata</taxon>
        <taxon>Craniata</taxon>
        <taxon>Vertebrata</taxon>
        <taxon>Euteleostomi</taxon>
        <taxon>Actinopterygii</taxon>
        <taxon>Neopterygii</taxon>
        <taxon>Teleostei</taxon>
        <taxon>Protacanthopterygii</taxon>
        <taxon>Esociformes</taxon>
        <taxon>Esocidae</taxon>
        <taxon>Esox</taxon>
    </lineage>
</organism>
<reference evidence="19" key="4">
    <citation type="submission" date="2025-09" db="UniProtKB">
        <authorList>
            <consortium name="Ensembl"/>
        </authorList>
    </citation>
    <scope>IDENTIFICATION</scope>
</reference>
<keyword evidence="5" id="KW-0107">Calcium channel</keyword>
<dbReference type="Pfam" id="PF12796">
    <property type="entry name" value="Ank_2"/>
    <property type="match status" value="2"/>
</dbReference>
<feature type="repeat" description="ANK" evidence="15">
    <location>
        <begin position="145"/>
        <end position="177"/>
    </location>
</feature>
<feature type="compositionally biased region" description="Basic and acidic residues" evidence="16">
    <location>
        <begin position="855"/>
        <end position="864"/>
    </location>
</feature>
<comment type="subcellular location">
    <subcellularLocation>
        <location evidence="1">Cell membrane</location>
        <topology evidence="1">Multi-pass membrane protein</topology>
    </subcellularLocation>
</comment>
<evidence type="ECO:0000256" key="16">
    <source>
        <dbReference type="SAM" id="MobiDB-lite"/>
    </source>
</evidence>
<dbReference type="Proteomes" id="UP000265140">
    <property type="component" value="Chromosome 6"/>
</dbReference>
<evidence type="ECO:0000256" key="7">
    <source>
        <dbReference type="ARBA" id="ARBA00022737"/>
    </source>
</evidence>
<evidence type="ECO:0000256" key="15">
    <source>
        <dbReference type="PROSITE-ProRule" id="PRU00023"/>
    </source>
</evidence>
<feature type="transmembrane region" description="Helical" evidence="17">
    <location>
        <begin position="379"/>
        <end position="402"/>
    </location>
</feature>
<dbReference type="GeneTree" id="ENSGT00910000144630"/>
<keyword evidence="10 15" id="KW-0040">ANK repeat</keyword>
<protein>
    <recommendedName>
        <fullName evidence="18">Ion transport domain-containing protein</fullName>
    </recommendedName>
</protein>